<dbReference type="RefSeq" id="WP_183800314.1">
    <property type="nucleotide sequence ID" value="NZ_JACIEE010000002.1"/>
</dbReference>
<proteinExistence type="predicted"/>
<evidence type="ECO:0000313" key="1">
    <source>
        <dbReference type="EMBL" id="MBB3975952.1"/>
    </source>
</evidence>
<accession>A0A7W6D4J4</accession>
<reference evidence="1 2" key="1">
    <citation type="submission" date="2020-08" db="EMBL/GenBank/DDBJ databases">
        <title>Genomic Encyclopedia of Type Strains, Phase IV (KMG-IV): sequencing the most valuable type-strain genomes for metagenomic binning, comparative biology and taxonomic classification.</title>
        <authorList>
            <person name="Goeker M."/>
        </authorList>
    </citation>
    <scope>NUCLEOTIDE SEQUENCE [LARGE SCALE GENOMIC DNA]</scope>
    <source>
        <strain evidence="1 2">DSM 100211</strain>
    </source>
</reference>
<evidence type="ECO:0000313" key="2">
    <source>
        <dbReference type="Proteomes" id="UP000574761"/>
    </source>
</evidence>
<dbReference type="Proteomes" id="UP000574761">
    <property type="component" value="Unassembled WGS sequence"/>
</dbReference>
<dbReference type="AlphaFoldDB" id="A0A7W6D4J4"/>
<name>A0A7W6D4J4_9HYPH</name>
<dbReference type="EMBL" id="JACIEE010000002">
    <property type="protein sequence ID" value="MBB3975952.1"/>
    <property type="molecule type" value="Genomic_DNA"/>
</dbReference>
<keyword evidence="2" id="KW-1185">Reference proteome</keyword>
<protein>
    <submittedName>
        <fullName evidence="1">Uncharacterized protein</fullName>
    </submittedName>
</protein>
<gene>
    <name evidence="1" type="ORF">GGQ64_001139</name>
</gene>
<comment type="caution">
    <text evidence="1">The sequence shown here is derived from an EMBL/GenBank/DDBJ whole genome shotgun (WGS) entry which is preliminary data.</text>
</comment>
<organism evidence="1 2">
    <name type="scientific">Mycoplana azooxidifex</name>
    <dbReference type="NCBI Taxonomy" id="1636188"/>
    <lineage>
        <taxon>Bacteria</taxon>
        <taxon>Pseudomonadati</taxon>
        <taxon>Pseudomonadota</taxon>
        <taxon>Alphaproteobacteria</taxon>
        <taxon>Hyphomicrobiales</taxon>
        <taxon>Rhizobiaceae</taxon>
        <taxon>Mycoplana</taxon>
    </lineage>
</organism>
<sequence length="165" mass="18671">MKSQKRMIAAMQEACRQHETESGKMMIAIDDDTGHILRSFALPAEFCERIETFALRVAIQALNPHGQSPGKTFNEQGEICLHVYVMPGARYRKRQGSSVKAVGTHVFTFRTWNKTVEEVDAPFPEDRPISREVTGWYSPGLGYQGFDGQNWHSDWFTYDPPGSAT</sequence>